<evidence type="ECO:0000313" key="1">
    <source>
        <dbReference type="EMBL" id="KAG0422695.1"/>
    </source>
</evidence>
<proteinExistence type="predicted"/>
<keyword evidence="2" id="KW-1185">Reference proteome</keyword>
<name>A0AC60PPL0_IXOPE</name>
<evidence type="ECO:0000313" key="2">
    <source>
        <dbReference type="Proteomes" id="UP000805193"/>
    </source>
</evidence>
<accession>A0AC60PPL0</accession>
<dbReference type="Proteomes" id="UP000805193">
    <property type="component" value="Unassembled WGS sequence"/>
</dbReference>
<protein>
    <submittedName>
        <fullName evidence="1">Uncharacterized protein</fullName>
    </submittedName>
</protein>
<dbReference type="EMBL" id="JABSTQ010010194">
    <property type="protein sequence ID" value="KAG0422695.1"/>
    <property type="molecule type" value="Genomic_DNA"/>
</dbReference>
<reference evidence="1 2" key="1">
    <citation type="journal article" date="2020" name="Cell">
        <title>Large-Scale Comparative Analyses of Tick Genomes Elucidate Their Genetic Diversity and Vector Capacities.</title>
        <authorList>
            <consortium name="Tick Genome and Microbiome Consortium (TIGMIC)"/>
            <person name="Jia N."/>
            <person name="Wang J."/>
            <person name="Shi W."/>
            <person name="Du L."/>
            <person name="Sun Y."/>
            <person name="Zhan W."/>
            <person name="Jiang J.F."/>
            <person name="Wang Q."/>
            <person name="Zhang B."/>
            <person name="Ji P."/>
            <person name="Bell-Sakyi L."/>
            <person name="Cui X.M."/>
            <person name="Yuan T.T."/>
            <person name="Jiang B.G."/>
            <person name="Yang W.F."/>
            <person name="Lam T.T."/>
            <person name="Chang Q.C."/>
            <person name="Ding S.J."/>
            <person name="Wang X.J."/>
            <person name="Zhu J.G."/>
            <person name="Ruan X.D."/>
            <person name="Zhao L."/>
            <person name="Wei J.T."/>
            <person name="Ye R.Z."/>
            <person name="Que T.C."/>
            <person name="Du C.H."/>
            <person name="Zhou Y.H."/>
            <person name="Cheng J.X."/>
            <person name="Dai P.F."/>
            <person name="Guo W.B."/>
            <person name="Han X.H."/>
            <person name="Huang E.J."/>
            <person name="Li L.F."/>
            <person name="Wei W."/>
            <person name="Gao Y.C."/>
            <person name="Liu J.Z."/>
            <person name="Shao H.Z."/>
            <person name="Wang X."/>
            <person name="Wang C.C."/>
            <person name="Yang T.C."/>
            <person name="Huo Q.B."/>
            <person name="Li W."/>
            <person name="Chen H.Y."/>
            <person name="Chen S.E."/>
            <person name="Zhou L.G."/>
            <person name="Ni X.B."/>
            <person name="Tian J.H."/>
            <person name="Sheng Y."/>
            <person name="Liu T."/>
            <person name="Pan Y.S."/>
            <person name="Xia L.Y."/>
            <person name="Li J."/>
            <person name="Zhao F."/>
            <person name="Cao W.C."/>
        </authorList>
    </citation>
    <scope>NUCLEOTIDE SEQUENCE [LARGE SCALE GENOMIC DNA]</scope>
    <source>
        <strain evidence="1">Iper-2018</strain>
    </source>
</reference>
<comment type="caution">
    <text evidence="1">The sequence shown here is derived from an EMBL/GenBank/DDBJ whole genome shotgun (WGS) entry which is preliminary data.</text>
</comment>
<gene>
    <name evidence="1" type="ORF">HPB47_001506</name>
</gene>
<sequence>MLDKLVEPQRIAQMERLTKSLTGRHILQTLNINYEGRLGEKHDIPPDIRGHALKILRTGFHGDRVRGVLIVWAPAHSGLPGNENPPDAARGLTDRADVTNIFNARSSDPGEQVRLVQMAEAAAKEQGLLAAD</sequence>
<organism evidence="1 2">
    <name type="scientific">Ixodes persulcatus</name>
    <name type="common">Taiga tick</name>
    <dbReference type="NCBI Taxonomy" id="34615"/>
    <lineage>
        <taxon>Eukaryota</taxon>
        <taxon>Metazoa</taxon>
        <taxon>Ecdysozoa</taxon>
        <taxon>Arthropoda</taxon>
        <taxon>Chelicerata</taxon>
        <taxon>Arachnida</taxon>
        <taxon>Acari</taxon>
        <taxon>Parasitiformes</taxon>
        <taxon>Ixodida</taxon>
        <taxon>Ixodoidea</taxon>
        <taxon>Ixodidae</taxon>
        <taxon>Ixodinae</taxon>
        <taxon>Ixodes</taxon>
    </lineage>
</organism>